<dbReference type="InterPro" id="IPR014637">
    <property type="entry name" value="SNX5/SNX6/SNX32"/>
</dbReference>
<reference evidence="7" key="1">
    <citation type="submission" date="2020-04" db="EMBL/GenBank/DDBJ databases">
        <authorList>
            <person name="Neveu A P."/>
        </authorList>
    </citation>
    <scope>NUCLEOTIDE SEQUENCE</scope>
    <source>
        <tissue evidence="7">Whole embryo</tissue>
    </source>
</reference>
<dbReference type="Pfam" id="PF09325">
    <property type="entry name" value="Vps5"/>
    <property type="match status" value="1"/>
</dbReference>
<sequence>MMDGLDDSPDLLAEDPDHRGQRSVSVDLTDNSLVVDISDALSEKDKVKFTVHTKTTLKEFRGNDFSVVRQHEEFVWLHDSYVDDEKYAGILIPPSPPRPDFEASRDKLARLSEGETSMTKEEFTRMKQELEAEYLAIFKKTVAMHEIFLCRLAAHPLLRNNHNFRVFLEYDNELSVRGKNKKEKITGFFKSLTKSADESLLLSGQKDSDEFFEHEKSFMNEYHIRVKDATAKVDKVTKLQKQCAGDCFSIAHSLQSLATVENSIASSHKAGLDKMLLKVFESLEKVRKLDARSASDMDLKLADLLRYYYRDTQACKDLLYRRSRSLANYENANKDLDKARARGKNVHQAEEQQRSTRDKFEALSEVGKQELTEFKGRRVTAFRKNLIELGELQLKHSKAMVQVLKSCISTIEQM</sequence>
<comment type="similarity">
    <text evidence="1 4">Belongs to the sorting nexin family.</text>
</comment>
<dbReference type="GO" id="GO:0015031">
    <property type="term" value="P:protein transport"/>
    <property type="evidence" value="ECO:0007669"/>
    <property type="project" value="UniProtKB-KW"/>
</dbReference>
<dbReference type="AlphaFoldDB" id="A0A6F9DU17"/>
<keyword evidence="3 4" id="KW-0653">Protein transport</keyword>
<evidence type="ECO:0000256" key="4">
    <source>
        <dbReference type="PIRNR" id="PIRNR036924"/>
    </source>
</evidence>
<dbReference type="CDD" id="cd06892">
    <property type="entry name" value="PX_SNX5_like"/>
    <property type="match status" value="1"/>
</dbReference>
<evidence type="ECO:0000256" key="2">
    <source>
        <dbReference type="ARBA" id="ARBA00022448"/>
    </source>
</evidence>
<dbReference type="CDD" id="cd07621">
    <property type="entry name" value="BAR_SNX5_6"/>
    <property type="match status" value="1"/>
</dbReference>
<evidence type="ECO:0000256" key="1">
    <source>
        <dbReference type="ARBA" id="ARBA00010883"/>
    </source>
</evidence>
<dbReference type="PANTHER" id="PTHR45850">
    <property type="entry name" value="SORTING NEXIN FAMILY MEMBER"/>
    <property type="match status" value="1"/>
</dbReference>
<dbReference type="GO" id="GO:0005768">
    <property type="term" value="C:endosome"/>
    <property type="evidence" value="ECO:0007669"/>
    <property type="project" value="UniProtKB-ARBA"/>
</dbReference>
<dbReference type="PANTHER" id="PTHR45850:SF1">
    <property type="entry name" value="SORTING NEXIN 6, ISOFORM B"/>
    <property type="match status" value="1"/>
</dbReference>
<evidence type="ECO:0000256" key="5">
    <source>
        <dbReference type="SAM" id="MobiDB-lite"/>
    </source>
</evidence>
<dbReference type="PROSITE" id="PS50195">
    <property type="entry name" value="PX"/>
    <property type="match status" value="1"/>
</dbReference>
<dbReference type="SUPFAM" id="SSF64268">
    <property type="entry name" value="PX domain"/>
    <property type="match status" value="1"/>
</dbReference>
<gene>
    <name evidence="7" type="primary">Snx6</name>
</gene>
<evidence type="ECO:0000259" key="6">
    <source>
        <dbReference type="PROSITE" id="PS50195"/>
    </source>
</evidence>
<accession>A0A6F9DU17</accession>
<comment type="function">
    <text evidence="4">Involved in several stages of intracellular trafficking.</text>
</comment>
<feature type="compositionally biased region" description="Acidic residues" evidence="5">
    <location>
        <begin position="1"/>
        <end position="14"/>
    </location>
</feature>
<feature type="region of interest" description="Disordered" evidence="5">
    <location>
        <begin position="1"/>
        <end position="25"/>
    </location>
</feature>
<dbReference type="EMBL" id="LR790604">
    <property type="protein sequence ID" value="CAB3266466.1"/>
    <property type="molecule type" value="mRNA"/>
</dbReference>
<dbReference type="PIRSF" id="PIRSF036924">
    <property type="entry name" value="Snx5_Snx6"/>
    <property type="match status" value="1"/>
</dbReference>
<evidence type="ECO:0000313" key="7">
    <source>
        <dbReference type="EMBL" id="CAB3266466.1"/>
    </source>
</evidence>
<protein>
    <recommendedName>
        <fullName evidence="4">Sorting nexin</fullName>
    </recommendedName>
</protein>
<dbReference type="InterPro" id="IPR015404">
    <property type="entry name" value="Vps5_C"/>
</dbReference>
<feature type="domain" description="PX" evidence="6">
    <location>
        <begin position="27"/>
        <end position="174"/>
    </location>
</feature>
<dbReference type="Pfam" id="PF00787">
    <property type="entry name" value="PX"/>
    <property type="match status" value="1"/>
</dbReference>
<dbReference type="FunFam" id="1.20.1270.60:FF:000008">
    <property type="entry name" value="Sorting nexin"/>
    <property type="match status" value="1"/>
</dbReference>
<dbReference type="GO" id="GO:0035091">
    <property type="term" value="F:phosphatidylinositol binding"/>
    <property type="evidence" value="ECO:0007669"/>
    <property type="project" value="UniProtKB-UniRule"/>
</dbReference>
<dbReference type="SUPFAM" id="SSF103657">
    <property type="entry name" value="BAR/IMD domain-like"/>
    <property type="match status" value="1"/>
</dbReference>
<dbReference type="Gene3D" id="1.20.1270.60">
    <property type="entry name" value="Arfaptin homology (AH) domain/BAR domain"/>
    <property type="match status" value="1"/>
</dbReference>
<name>A0A6F9DU17_9ASCI</name>
<evidence type="ECO:0000256" key="3">
    <source>
        <dbReference type="ARBA" id="ARBA00022927"/>
    </source>
</evidence>
<organism evidence="7">
    <name type="scientific">Phallusia mammillata</name>
    <dbReference type="NCBI Taxonomy" id="59560"/>
    <lineage>
        <taxon>Eukaryota</taxon>
        <taxon>Metazoa</taxon>
        <taxon>Chordata</taxon>
        <taxon>Tunicata</taxon>
        <taxon>Ascidiacea</taxon>
        <taxon>Phlebobranchia</taxon>
        <taxon>Ascidiidae</taxon>
        <taxon>Phallusia</taxon>
    </lineage>
</organism>
<dbReference type="InterPro" id="IPR036871">
    <property type="entry name" value="PX_dom_sf"/>
</dbReference>
<keyword evidence="2 4" id="KW-0813">Transport</keyword>
<proteinExistence type="evidence at transcript level"/>
<dbReference type="Gene3D" id="3.30.1520.10">
    <property type="entry name" value="Phox-like domain"/>
    <property type="match status" value="1"/>
</dbReference>
<dbReference type="InterPro" id="IPR027267">
    <property type="entry name" value="AH/BAR_dom_sf"/>
</dbReference>
<dbReference type="FunFam" id="3.30.1520.10:FF:000001">
    <property type="entry name" value="Sorting nexin"/>
    <property type="match status" value="1"/>
</dbReference>
<dbReference type="InterPro" id="IPR001683">
    <property type="entry name" value="PX_dom"/>
</dbReference>